<dbReference type="Gene3D" id="1.20.1720.10">
    <property type="entry name" value="Multidrug resistance protein D"/>
    <property type="match status" value="1"/>
</dbReference>
<keyword evidence="5 8" id="KW-1133">Transmembrane helix</keyword>
<sequence>MRKWRANPWAVLVTMSLGFFMTLLDLTIVNIAIPDMMDGLGASLGQTLWVVSGYALTLSALIITASRLGDLCGPRNLFAVGLAVFTVASLACGLAPTPTALIAARVVQGLGAALLTPQTMTLIIAVFPAERRGTAMGVWGMVAGLATLSGPTLGGFLVSALDWRWIFFVNLPIGIAALVLTLLVVPDIRPGRAHRFDLTGVVLATGALFCLAFGLQEGESYHWGAGIWWLLVAGAALSAAFLLHQRRRQDREPLVPFALFRDRNFTSMTALVGLVSVAMLGLVLPFNLYLQSVLHLSAVKAGLVLAPSSLVSMTVSPFAGRFADRIGGKYLLLTGLTCYAAGIIAIAYVAAPGAAWFAFVPATLLTGLGVGCIIAPMSTEAMRNVPRHLAGAASGVNNTVRQIGSVIGAAAVGALLQGRLAAELATGKTYAAAFTATLHTTAILPVAVLIVGALACLLLRPRAAQPTAAGAPTTAAQPAPTR</sequence>
<keyword evidence="7" id="KW-0046">Antibiotic resistance</keyword>
<keyword evidence="6 8" id="KW-0472">Membrane</keyword>
<feature type="transmembrane region" description="Helical" evidence="8">
    <location>
        <begin position="356"/>
        <end position="378"/>
    </location>
</feature>
<organism evidence="10">
    <name type="scientific">Streptomyces sp. NBC_00148</name>
    <dbReference type="NCBI Taxonomy" id="2903626"/>
    <lineage>
        <taxon>Bacteria</taxon>
        <taxon>Bacillati</taxon>
        <taxon>Actinomycetota</taxon>
        <taxon>Actinomycetes</taxon>
        <taxon>Kitasatosporales</taxon>
        <taxon>Streptomycetaceae</taxon>
        <taxon>Streptomyces</taxon>
    </lineage>
</organism>
<evidence type="ECO:0000256" key="1">
    <source>
        <dbReference type="ARBA" id="ARBA00004651"/>
    </source>
</evidence>
<evidence type="ECO:0000256" key="8">
    <source>
        <dbReference type="SAM" id="Phobius"/>
    </source>
</evidence>
<feature type="transmembrane region" description="Helical" evidence="8">
    <location>
        <begin position="399"/>
        <end position="418"/>
    </location>
</feature>
<gene>
    <name evidence="10" type="ORF">OG222_06285</name>
</gene>
<dbReference type="PRINTS" id="PR01036">
    <property type="entry name" value="TCRTETB"/>
</dbReference>
<feature type="transmembrane region" description="Helical" evidence="8">
    <location>
        <begin position="227"/>
        <end position="244"/>
    </location>
</feature>
<feature type="transmembrane region" description="Helical" evidence="8">
    <location>
        <begin position="45"/>
        <end position="65"/>
    </location>
</feature>
<feature type="transmembrane region" description="Helical" evidence="8">
    <location>
        <begin position="138"/>
        <end position="159"/>
    </location>
</feature>
<dbReference type="NCBIfam" id="TIGR00711">
    <property type="entry name" value="efflux_EmrB"/>
    <property type="match status" value="1"/>
</dbReference>
<dbReference type="CDD" id="cd17503">
    <property type="entry name" value="MFS_LmrB_MDR_like"/>
    <property type="match status" value="1"/>
</dbReference>
<dbReference type="GO" id="GO:0046677">
    <property type="term" value="P:response to antibiotic"/>
    <property type="evidence" value="ECO:0007669"/>
    <property type="project" value="UniProtKB-KW"/>
</dbReference>
<name>A0AAU1LN82_9ACTN</name>
<evidence type="ECO:0000259" key="9">
    <source>
        <dbReference type="PROSITE" id="PS50850"/>
    </source>
</evidence>
<evidence type="ECO:0000256" key="3">
    <source>
        <dbReference type="ARBA" id="ARBA00022475"/>
    </source>
</evidence>
<feature type="transmembrane region" description="Helical" evidence="8">
    <location>
        <begin position="265"/>
        <end position="286"/>
    </location>
</feature>
<keyword evidence="3" id="KW-1003">Cell membrane</keyword>
<keyword evidence="2" id="KW-0813">Transport</keyword>
<feature type="transmembrane region" description="Helical" evidence="8">
    <location>
        <begin position="165"/>
        <end position="184"/>
    </location>
</feature>
<dbReference type="PANTHER" id="PTHR42718">
    <property type="entry name" value="MAJOR FACILITATOR SUPERFAMILY MULTIDRUG TRANSPORTER MFSC"/>
    <property type="match status" value="1"/>
</dbReference>
<dbReference type="InterPro" id="IPR036259">
    <property type="entry name" value="MFS_trans_sf"/>
</dbReference>
<dbReference type="GO" id="GO:0022857">
    <property type="term" value="F:transmembrane transporter activity"/>
    <property type="evidence" value="ECO:0007669"/>
    <property type="project" value="InterPro"/>
</dbReference>
<evidence type="ECO:0000313" key="10">
    <source>
        <dbReference type="EMBL" id="WTQ72710.1"/>
    </source>
</evidence>
<dbReference type="Gene3D" id="1.20.1250.20">
    <property type="entry name" value="MFS general substrate transporter like domains"/>
    <property type="match status" value="1"/>
</dbReference>
<dbReference type="InterPro" id="IPR020846">
    <property type="entry name" value="MFS_dom"/>
</dbReference>
<feature type="transmembrane region" description="Helical" evidence="8">
    <location>
        <begin position="330"/>
        <end position="350"/>
    </location>
</feature>
<feature type="transmembrane region" description="Helical" evidence="8">
    <location>
        <begin position="298"/>
        <end position="318"/>
    </location>
</feature>
<dbReference type="Pfam" id="PF07690">
    <property type="entry name" value="MFS_1"/>
    <property type="match status" value="1"/>
</dbReference>
<dbReference type="PROSITE" id="PS50850">
    <property type="entry name" value="MFS"/>
    <property type="match status" value="1"/>
</dbReference>
<reference evidence="10" key="1">
    <citation type="submission" date="2022-10" db="EMBL/GenBank/DDBJ databases">
        <title>The complete genomes of actinobacterial strains from the NBC collection.</title>
        <authorList>
            <person name="Joergensen T.S."/>
            <person name="Alvarez Arevalo M."/>
            <person name="Sterndorff E.B."/>
            <person name="Faurdal D."/>
            <person name="Vuksanovic O."/>
            <person name="Mourched A.-S."/>
            <person name="Charusanti P."/>
            <person name="Shaw S."/>
            <person name="Blin K."/>
            <person name="Weber T."/>
        </authorList>
    </citation>
    <scope>NUCLEOTIDE SEQUENCE</scope>
    <source>
        <strain evidence="10">NBC_00148</strain>
    </source>
</reference>
<feature type="transmembrane region" description="Helical" evidence="8">
    <location>
        <begin position="77"/>
        <end position="96"/>
    </location>
</feature>
<dbReference type="InterPro" id="IPR004638">
    <property type="entry name" value="EmrB-like"/>
</dbReference>
<proteinExistence type="predicted"/>
<dbReference type="SUPFAM" id="SSF103473">
    <property type="entry name" value="MFS general substrate transporter"/>
    <property type="match status" value="1"/>
</dbReference>
<comment type="subcellular location">
    <subcellularLocation>
        <location evidence="1">Cell membrane</location>
        <topology evidence="1">Multi-pass membrane protein</topology>
    </subcellularLocation>
</comment>
<evidence type="ECO:0000256" key="6">
    <source>
        <dbReference type="ARBA" id="ARBA00023136"/>
    </source>
</evidence>
<dbReference type="PANTHER" id="PTHR42718:SF42">
    <property type="entry name" value="EXPORT PROTEIN"/>
    <property type="match status" value="1"/>
</dbReference>
<feature type="domain" description="Major facilitator superfamily (MFS) profile" evidence="9">
    <location>
        <begin position="11"/>
        <end position="464"/>
    </location>
</feature>
<dbReference type="GO" id="GO:0005886">
    <property type="term" value="C:plasma membrane"/>
    <property type="evidence" value="ECO:0007669"/>
    <property type="project" value="UniProtKB-SubCell"/>
</dbReference>
<feature type="transmembrane region" description="Helical" evidence="8">
    <location>
        <begin position="102"/>
        <end position="126"/>
    </location>
</feature>
<evidence type="ECO:0000256" key="5">
    <source>
        <dbReference type="ARBA" id="ARBA00022989"/>
    </source>
</evidence>
<feature type="transmembrane region" description="Helical" evidence="8">
    <location>
        <begin position="9"/>
        <end position="33"/>
    </location>
</feature>
<keyword evidence="4 8" id="KW-0812">Transmembrane</keyword>
<dbReference type="EMBL" id="CP108169">
    <property type="protein sequence ID" value="WTQ72710.1"/>
    <property type="molecule type" value="Genomic_DNA"/>
</dbReference>
<dbReference type="AlphaFoldDB" id="A0AAU1LN82"/>
<evidence type="ECO:0000256" key="2">
    <source>
        <dbReference type="ARBA" id="ARBA00022448"/>
    </source>
</evidence>
<evidence type="ECO:0000256" key="4">
    <source>
        <dbReference type="ARBA" id="ARBA00022692"/>
    </source>
</evidence>
<feature type="transmembrane region" description="Helical" evidence="8">
    <location>
        <begin position="196"/>
        <end position="215"/>
    </location>
</feature>
<evidence type="ECO:0000256" key="7">
    <source>
        <dbReference type="ARBA" id="ARBA00023251"/>
    </source>
</evidence>
<feature type="transmembrane region" description="Helical" evidence="8">
    <location>
        <begin position="430"/>
        <end position="459"/>
    </location>
</feature>
<accession>A0AAU1LN82</accession>
<dbReference type="InterPro" id="IPR011701">
    <property type="entry name" value="MFS"/>
</dbReference>
<protein>
    <submittedName>
        <fullName evidence="10">DHA2 family efflux MFS transporter permease subunit</fullName>
    </submittedName>
</protein>